<organism evidence="2 3">
    <name type="scientific">Penicilliopsis zonata CBS 506.65</name>
    <dbReference type="NCBI Taxonomy" id="1073090"/>
    <lineage>
        <taxon>Eukaryota</taxon>
        <taxon>Fungi</taxon>
        <taxon>Dikarya</taxon>
        <taxon>Ascomycota</taxon>
        <taxon>Pezizomycotina</taxon>
        <taxon>Eurotiomycetes</taxon>
        <taxon>Eurotiomycetidae</taxon>
        <taxon>Eurotiales</taxon>
        <taxon>Aspergillaceae</taxon>
        <taxon>Penicilliopsis</taxon>
    </lineage>
</organism>
<feature type="region of interest" description="Disordered" evidence="1">
    <location>
        <begin position="13"/>
        <end position="34"/>
    </location>
</feature>
<evidence type="ECO:0000313" key="3">
    <source>
        <dbReference type="Proteomes" id="UP000184188"/>
    </source>
</evidence>
<reference evidence="3" key="1">
    <citation type="journal article" date="2017" name="Genome Biol.">
        <title>Comparative genomics reveals high biological diversity and specific adaptations in the industrially and medically important fungal genus Aspergillus.</title>
        <authorList>
            <person name="de Vries R.P."/>
            <person name="Riley R."/>
            <person name="Wiebenga A."/>
            <person name="Aguilar-Osorio G."/>
            <person name="Amillis S."/>
            <person name="Uchima C.A."/>
            <person name="Anderluh G."/>
            <person name="Asadollahi M."/>
            <person name="Askin M."/>
            <person name="Barry K."/>
            <person name="Battaglia E."/>
            <person name="Bayram O."/>
            <person name="Benocci T."/>
            <person name="Braus-Stromeyer S.A."/>
            <person name="Caldana C."/>
            <person name="Canovas D."/>
            <person name="Cerqueira G.C."/>
            <person name="Chen F."/>
            <person name="Chen W."/>
            <person name="Choi C."/>
            <person name="Clum A."/>
            <person name="Dos Santos R.A."/>
            <person name="Damasio A.R."/>
            <person name="Diallinas G."/>
            <person name="Emri T."/>
            <person name="Fekete E."/>
            <person name="Flipphi M."/>
            <person name="Freyberg S."/>
            <person name="Gallo A."/>
            <person name="Gournas C."/>
            <person name="Habgood R."/>
            <person name="Hainaut M."/>
            <person name="Harispe M.L."/>
            <person name="Henrissat B."/>
            <person name="Hilden K.S."/>
            <person name="Hope R."/>
            <person name="Hossain A."/>
            <person name="Karabika E."/>
            <person name="Karaffa L."/>
            <person name="Karanyi Z."/>
            <person name="Krasevec N."/>
            <person name="Kuo A."/>
            <person name="Kusch H."/>
            <person name="LaButti K."/>
            <person name="Lagendijk E.L."/>
            <person name="Lapidus A."/>
            <person name="Levasseur A."/>
            <person name="Lindquist E."/>
            <person name="Lipzen A."/>
            <person name="Logrieco A.F."/>
            <person name="MacCabe A."/>
            <person name="Maekelae M.R."/>
            <person name="Malavazi I."/>
            <person name="Melin P."/>
            <person name="Meyer V."/>
            <person name="Mielnichuk N."/>
            <person name="Miskei M."/>
            <person name="Molnar A.P."/>
            <person name="Mule G."/>
            <person name="Ngan C.Y."/>
            <person name="Orejas M."/>
            <person name="Orosz E."/>
            <person name="Ouedraogo J.P."/>
            <person name="Overkamp K.M."/>
            <person name="Park H.-S."/>
            <person name="Perrone G."/>
            <person name="Piumi F."/>
            <person name="Punt P.J."/>
            <person name="Ram A.F."/>
            <person name="Ramon A."/>
            <person name="Rauscher S."/>
            <person name="Record E."/>
            <person name="Riano-Pachon D.M."/>
            <person name="Robert V."/>
            <person name="Roehrig J."/>
            <person name="Ruller R."/>
            <person name="Salamov A."/>
            <person name="Salih N.S."/>
            <person name="Samson R.A."/>
            <person name="Sandor E."/>
            <person name="Sanguinetti M."/>
            <person name="Schuetze T."/>
            <person name="Sepcic K."/>
            <person name="Shelest E."/>
            <person name="Sherlock G."/>
            <person name="Sophianopoulou V."/>
            <person name="Squina F.M."/>
            <person name="Sun H."/>
            <person name="Susca A."/>
            <person name="Todd R.B."/>
            <person name="Tsang A."/>
            <person name="Unkles S.E."/>
            <person name="van de Wiele N."/>
            <person name="van Rossen-Uffink D."/>
            <person name="Oliveira J.V."/>
            <person name="Vesth T.C."/>
            <person name="Visser J."/>
            <person name="Yu J.-H."/>
            <person name="Zhou M."/>
            <person name="Andersen M.R."/>
            <person name="Archer D.B."/>
            <person name="Baker S.E."/>
            <person name="Benoit I."/>
            <person name="Brakhage A.A."/>
            <person name="Braus G.H."/>
            <person name="Fischer R."/>
            <person name="Frisvad J.C."/>
            <person name="Goldman G.H."/>
            <person name="Houbraken J."/>
            <person name="Oakley B."/>
            <person name="Pocsi I."/>
            <person name="Scazzocchio C."/>
            <person name="Seiboth B."/>
            <person name="vanKuyk P.A."/>
            <person name="Wortman J."/>
            <person name="Dyer P.S."/>
            <person name="Grigoriev I.V."/>
        </authorList>
    </citation>
    <scope>NUCLEOTIDE SEQUENCE [LARGE SCALE GENOMIC DNA]</scope>
    <source>
        <strain evidence="3">CBS 506.65</strain>
    </source>
</reference>
<dbReference type="RefSeq" id="XP_022585696.1">
    <property type="nucleotide sequence ID" value="XM_022721684.1"/>
</dbReference>
<evidence type="ECO:0000313" key="2">
    <source>
        <dbReference type="EMBL" id="OJJ51186.1"/>
    </source>
</evidence>
<feature type="region of interest" description="Disordered" evidence="1">
    <location>
        <begin position="159"/>
        <end position="345"/>
    </location>
</feature>
<dbReference type="OrthoDB" id="4524386at2759"/>
<keyword evidence="3" id="KW-1185">Reference proteome</keyword>
<feature type="compositionally biased region" description="Basic and acidic residues" evidence="1">
    <location>
        <begin position="25"/>
        <end position="34"/>
    </location>
</feature>
<dbReference type="GeneID" id="34608149"/>
<feature type="compositionally biased region" description="Polar residues" evidence="1">
    <location>
        <begin position="467"/>
        <end position="479"/>
    </location>
</feature>
<feature type="region of interest" description="Disordered" evidence="1">
    <location>
        <begin position="559"/>
        <end position="591"/>
    </location>
</feature>
<dbReference type="EMBL" id="KV878336">
    <property type="protein sequence ID" value="OJJ51186.1"/>
    <property type="molecule type" value="Genomic_DNA"/>
</dbReference>
<feature type="compositionally biased region" description="Polar residues" evidence="1">
    <location>
        <begin position="266"/>
        <end position="279"/>
    </location>
</feature>
<proteinExistence type="predicted"/>
<protein>
    <submittedName>
        <fullName evidence="2">Uncharacterized protein</fullName>
    </submittedName>
</protein>
<evidence type="ECO:0000256" key="1">
    <source>
        <dbReference type="SAM" id="MobiDB-lite"/>
    </source>
</evidence>
<gene>
    <name evidence="2" type="ORF">ASPZODRAFT_127214</name>
</gene>
<feature type="compositionally biased region" description="Low complexity" evidence="1">
    <location>
        <begin position="581"/>
        <end position="590"/>
    </location>
</feature>
<name>A0A1L9SVK3_9EURO</name>
<feature type="compositionally biased region" description="Low complexity" evidence="1">
    <location>
        <begin position="164"/>
        <end position="178"/>
    </location>
</feature>
<dbReference type="AlphaFoldDB" id="A0A1L9SVK3"/>
<feature type="region of interest" description="Disordered" evidence="1">
    <location>
        <begin position="518"/>
        <end position="543"/>
    </location>
</feature>
<sequence length="633" mass="68987">MVALKNFFKADKDAFAAPGDGPGDGIKDGEPWQTDLPHERTLDVEQHFENIERQFQELHDHFRSRPVSTYSQTTILTPTSFSPPPSRHVDLLDALFSSHRYRIRNKTISPTTPFNEDIAERNMVRFLRGQQYKSKAYSRLLSSLYQEDVADRNIARNSANSVGPASWSPASSRPSSTATGVTSLSPSGGDDQSSQRRVSRRRTARLAKSLNVSKENLRARSQSPRGGSDSGGESASPKGSLQVGSRPPLRQQRSAPSLLVDDSSMRDQPTPSPSASSNHLGVPPAYKQGDMLSNVPLPDSPTLPILMSRQPVPTSRRKHLSDDDKLLYRNSSSSDSRKAAVKKNPRDLSINTELAAFPKPGHSISHRASTLLPKPKRNPSIAEVVNSPLPLAASPTATTLPQPPLSPTNYNAAEIMDMFKQAYLSIQATTPNPSFETLQDAIIREINSHEAFRQVPIPAPGPLFTPSLAQRPSSSSATGTGLGRSVSAREGQFSRLLRRTRNPDSVFRRSLSGAVPEWTGHRRRRHSEALPPSPGFLESMTQGPTGDGVTYMDLIGRSSNKTTTSLPPKPGTSHSARRADTTTTTTTTTTKPRSVYRMRAHTSSSIVAPFKLKQTPAGPMIAPPIVQVESVDV</sequence>
<dbReference type="Proteomes" id="UP000184188">
    <property type="component" value="Unassembled WGS sequence"/>
</dbReference>
<feature type="compositionally biased region" description="Polar residues" evidence="1">
    <location>
        <begin position="210"/>
        <end position="243"/>
    </location>
</feature>
<dbReference type="VEuPathDB" id="FungiDB:ASPZODRAFT_127214"/>
<feature type="region of interest" description="Disordered" evidence="1">
    <location>
        <begin position="457"/>
        <end position="497"/>
    </location>
</feature>
<accession>A0A1L9SVK3</accession>